<keyword evidence="10" id="KW-1185">Reference proteome</keyword>
<evidence type="ECO:0000256" key="3">
    <source>
        <dbReference type="ARBA" id="ARBA00022723"/>
    </source>
</evidence>
<dbReference type="GO" id="GO:0005506">
    <property type="term" value="F:iron ion binding"/>
    <property type="evidence" value="ECO:0007669"/>
    <property type="project" value="InterPro"/>
</dbReference>
<dbReference type="PROSITE" id="PS51009">
    <property type="entry name" value="CYTCII"/>
    <property type="match status" value="1"/>
</dbReference>
<evidence type="ECO:0000256" key="8">
    <source>
        <dbReference type="SAM" id="SignalP"/>
    </source>
</evidence>
<evidence type="ECO:0000256" key="7">
    <source>
        <dbReference type="PIRSR" id="PIRSR000027-2"/>
    </source>
</evidence>
<dbReference type="SUPFAM" id="SSF47175">
    <property type="entry name" value="Cytochromes"/>
    <property type="match status" value="1"/>
</dbReference>
<dbReference type="GO" id="GO:0042597">
    <property type="term" value="C:periplasmic space"/>
    <property type="evidence" value="ECO:0007669"/>
    <property type="project" value="InterPro"/>
</dbReference>
<dbReference type="EMBL" id="AQQY01000003">
    <property type="protein sequence ID" value="KCV82591.1"/>
    <property type="molecule type" value="Genomic_DNA"/>
</dbReference>
<dbReference type="RefSeq" id="WP_035249620.1">
    <property type="nucleotide sequence ID" value="NZ_AQQY01000003.1"/>
</dbReference>
<evidence type="ECO:0000313" key="10">
    <source>
        <dbReference type="Proteomes" id="UP000024836"/>
    </source>
</evidence>
<dbReference type="STRING" id="1461693.ATO10_06601"/>
<keyword evidence="2 7" id="KW-0349">Heme</keyword>
<protein>
    <submittedName>
        <fullName evidence="9">Cytochrome c</fullName>
    </submittedName>
</protein>
<dbReference type="GO" id="GO:0020037">
    <property type="term" value="F:heme binding"/>
    <property type="evidence" value="ECO:0007669"/>
    <property type="project" value="InterPro"/>
</dbReference>
<feature type="binding site" description="axial binding residue" evidence="6">
    <location>
        <position position="143"/>
    </location>
    <ligand>
        <name>heme c</name>
        <dbReference type="ChEBI" id="CHEBI:61717"/>
    </ligand>
    <ligandPart>
        <name>Fe</name>
        <dbReference type="ChEBI" id="CHEBI:18248"/>
    </ligandPart>
</feature>
<evidence type="ECO:0000256" key="1">
    <source>
        <dbReference type="ARBA" id="ARBA00022448"/>
    </source>
</evidence>
<keyword evidence="3 6" id="KW-0479">Metal-binding</keyword>
<evidence type="ECO:0000256" key="6">
    <source>
        <dbReference type="PIRSR" id="PIRSR000027-1"/>
    </source>
</evidence>
<evidence type="ECO:0000313" key="9">
    <source>
        <dbReference type="EMBL" id="KCV82591.1"/>
    </source>
</evidence>
<evidence type="ECO:0000256" key="2">
    <source>
        <dbReference type="ARBA" id="ARBA00022617"/>
    </source>
</evidence>
<dbReference type="InterPro" id="IPR002321">
    <property type="entry name" value="Cyt_c_II"/>
</dbReference>
<feature type="binding site" description="covalent" evidence="7">
    <location>
        <position position="139"/>
    </location>
    <ligand>
        <name>heme c</name>
        <dbReference type="ChEBI" id="CHEBI:61717"/>
    </ligand>
</feature>
<dbReference type="Pfam" id="PF01322">
    <property type="entry name" value="Cytochrom_C_2"/>
    <property type="match status" value="1"/>
</dbReference>
<accession>A0A058ZP39</accession>
<dbReference type="PIRSF" id="PIRSF000027">
    <property type="entry name" value="Cytc_c_prime"/>
    <property type="match status" value="1"/>
</dbReference>
<feature type="binding site" description="covalent" evidence="7">
    <location>
        <position position="142"/>
    </location>
    <ligand>
        <name>heme c</name>
        <dbReference type="ChEBI" id="CHEBI:61717"/>
    </ligand>
</feature>
<dbReference type="InterPro" id="IPR010980">
    <property type="entry name" value="Cyt_c/b562"/>
</dbReference>
<feature type="chain" id="PRO_5001572370" evidence="8">
    <location>
        <begin position="24"/>
        <end position="148"/>
    </location>
</feature>
<keyword evidence="1" id="KW-0813">Transport</keyword>
<dbReference type="AlphaFoldDB" id="A0A058ZP39"/>
<proteinExistence type="predicted"/>
<dbReference type="Gene3D" id="1.20.120.10">
    <property type="entry name" value="Cytochrome c/b562"/>
    <property type="match status" value="1"/>
</dbReference>
<gene>
    <name evidence="9" type="ORF">ATO10_06601</name>
</gene>
<evidence type="ECO:0000256" key="5">
    <source>
        <dbReference type="ARBA" id="ARBA00023004"/>
    </source>
</evidence>
<comment type="PTM">
    <text evidence="7">Binds 1 heme group per subunit.</text>
</comment>
<dbReference type="eggNOG" id="COG3909">
    <property type="taxonomic scope" value="Bacteria"/>
</dbReference>
<dbReference type="OrthoDB" id="8115790at2"/>
<name>A0A058ZP39_9RHOB</name>
<reference evidence="9 10" key="1">
    <citation type="submission" date="2013-04" db="EMBL/GenBank/DDBJ databases">
        <title>Shimia sp. 22II-S11-Z10 Genome Sequencing.</title>
        <authorList>
            <person name="Lai Q."/>
            <person name="Li G."/>
            <person name="Shao Z."/>
        </authorList>
    </citation>
    <scope>NUCLEOTIDE SEQUENCE [LARGE SCALE GENOMIC DNA]</scope>
    <source>
        <strain evidence="10">22II-S11-Z10</strain>
    </source>
</reference>
<keyword evidence="4" id="KW-0249">Electron transport</keyword>
<sequence>MKRVKATVLATLCLGCIGSVALAHSGVKNPAVLARMENMKSIGAGMEVLSNMVKGKVAFDAAKARAAAGDIARHSTQTVALFEAPETDPKTEAKPLIWERFDDFTTKAGATETLAIALSQSLETPDDLNAGFMQLGASCKACHRDYKD</sequence>
<dbReference type="Proteomes" id="UP000024836">
    <property type="component" value="Unassembled WGS sequence"/>
</dbReference>
<comment type="caution">
    <text evidence="9">The sequence shown here is derived from an EMBL/GenBank/DDBJ whole genome shotgun (WGS) entry which is preliminary data.</text>
</comment>
<dbReference type="GO" id="GO:0022900">
    <property type="term" value="P:electron transport chain"/>
    <property type="evidence" value="ECO:0007669"/>
    <property type="project" value="InterPro"/>
</dbReference>
<keyword evidence="5 6" id="KW-0408">Iron</keyword>
<feature type="signal peptide" evidence="8">
    <location>
        <begin position="1"/>
        <end position="23"/>
    </location>
</feature>
<keyword evidence="8" id="KW-0732">Signal</keyword>
<organism evidence="9 10">
    <name type="scientific">Actibacterium atlanticum</name>
    <dbReference type="NCBI Taxonomy" id="1461693"/>
    <lineage>
        <taxon>Bacteria</taxon>
        <taxon>Pseudomonadati</taxon>
        <taxon>Pseudomonadota</taxon>
        <taxon>Alphaproteobacteria</taxon>
        <taxon>Rhodobacterales</taxon>
        <taxon>Roseobacteraceae</taxon>
        <taxon>Actibacterium</taxon>
    </lineage>
</organism>
<dbReference type="InterPro" id="IPR012127">
    <property type="entry name" value="Cyt_c_prime"/>
</dbReference>
<evidence type="ECO:0000256" key="4">
    <source>
        <dbReference type="ARBA" id="ARBA00022982"/>
    </source>
</evidence>
<dbReference type="GO" id="GO:0009055">
    <property type="term" value="F:electron transfer activity"/>
    <property type="evidence" value="ECO:0007669"/>
    <property type="project" value="InterPro"/>
</dbReference>